<dbReference type="Gene3D" id="3.40.50.300">
    <property type="entry name" value="P-loop containing nucleotide triphosphate hydrolases"/>
    <property type="match status" value="1"/>
</dbReference>
<evidence type="ECO:0000256" key="15">
    <source>
        <dbReference type="ARBA" id="ARBA00022806"/>
    </source>
</evidence>
<dbReference type="GO" id="GO:0039576">
    <property type="term" value="P:symbiont-mediated suppression of host JAK-STAT cascade via inhibition of JAK1 activity"/>
    <property type="evidence" value="ECO:0007669"/>
    <property type="project" value="UniProtKB-KW"/>
</dbReference>
<sequence length="619" mass="70661">MELTSEEYEELRGLLGTPDIGNADTLKKAFLKACKVHHPDKGGNEEAMKRLLYLYNKAKIAASATTSQVPEYGTSQWEQWWEEFNQGFDEQDLHCDEELEPSDTEEENPAGSQAPGSQATPPKKPRTSPDFPEVLKEYVSNALFTNRTYNCFIIFTTAEKGKELYPCIQAAYKCTFIALYMYNGDSVLYIITVGKHRVNAMENLCSKKCTVSFLQAKGVLKPQEAYNVCCTFELISQNIQGGLPSSFFNPVQEEEKSVNWKLISEFACSIKCTDPLLLMALYLEFTTAPEACKVCDNPRRLEHRRHHTKDHTLNALLFQDSKTQKTICNQACDTVLAKRRLDMKTLTRNELLVQRWQGLFQEMEDLFGARGEEHLAHRMAAVMWLNALHPNMPDVIFNYIKMVVENKPKQRYLLLKGPVNCGKTTVAAGLIGLCGGAYLNINCPPERLAFELGMAIDQFTVVFEDVKGKKSSKSSLQTGIGFENLDNLRDHLDGAVPVNLERKHQNKVTQIFPPGIVTCNEYDIPLTVKIRMYQKVELLHNYNLYKSLKNTEEVGKKRYLQSGITWLLLLIYFRSVDDFTEKLQECVVKWKERIETEVGDMWLLTMKENIEQGKNILEK</sequence>
<keyword evidence="7" id="KW-1048">Host nucleus</keyword>
<dbReference type="Pfam" id="PF02217">
    <property type="entry name" value="T_Ag_DNA_bind"/>
    <property type="match status" value="1"/>
</dbReference>
<dbReference type="InterPro" id="IPR036869">
    <property type="entry name" value="J_dom_sf"/>
</dbReference>
<comment type="subcellular location">
    <subcellularLocation>
        <location evidence="2">Host nucleus</location>
    </subcellularLocation>
</comment>
<keyword evidence="17" id="KW-0862">Zinc</keyword>
<dbReference type="GO" id="GO:0043138">
    <property type="term" value="F:3'-5' DNA helicase activity"/>
    <property type="evidence" value="ECO:0007669"/>
    <property type="project" value="UniProtKB-EC"/>
</dbReference>
<dbReference type="SUPFAM" id="SSF52540">
    <property type="entry name" value="P-loop containing nucleoside triphosphate hydrolases"/>
    <property type="match status" value="1"/>
</dbReference>
<evidence type="ECO:0000256" key="2">
    <source>
        <dbReference type="ARBA" id="ARBA00004147"/>
    </source>
</evidence>
<reference evidence="36 37" key="1">
    <citation type="journal article" date="2015" name="J. Gen. Virol.">
        <title>Hamburger polyomaviruses.</title>
        <authorList>
            <person name="Peretti A."/>
            <person name="FitzGerald P.C."/>
            <person name="Bliskovsky V."/>
            <person name="Buck C.B."/>
            <person name="Pastrana D.V."/>
        </authorList>
    </citation>
    <scope>NUCLEOTIDE SEQUENCE [LARGE SCALE GENOMIC DNA]</scope>
    <source>
        <strain evidence="36">1S5</strain>
    </source>
</reference>
<organism evidence="36 37">
    <name type="scientific">Bovine polyomavirus 1</name>
    <dbReference type="NCBI Taxonomy" id="1561702"/>
    <lineage>
        <taxon>Viruses</taxon>
        <taxon>Monodnaviria</taxon>
        <taxon>Shotokuvirae</taxon>
        <taxon>Cossaviricota</taxon>
        <taxon>Papovaviricetes</taxon>
        <taxon>Sepolyvirales</taxon>
        <taxon>Polyomaviridae</taxon>
        <taxon>Epsilonpolyomavirus</taxon>
        <taxon>Bovine polyomavirus</taxon>
    </lineage>
</organism>
<dbReference type="SUPFAM" id="SSF46565">
    <property type="entry name" value="Chaperone J-domain"/>
    <property type="match status" value="1"/>
</dbReference>
<feature type="compositionally biased region" description="Polar residues" evidence="31">
    <location>
        <begin position="110"/>
        <end position="120"/>
    </location>
</feature>
<dbReference type="EMBL" id="KM496323">
    <property type="protein sequence ID" value="AIT68753.1"/>
    <property type="molecule type" value="Genomic_DNA"/>
</dbReference>
<dbReference type="Gene3D" id="1.10.287.110">
    <property type="entry name" value="DnaJ domain"/>
    <property type="match status" value="1"/>
</dbReference>
<dbReference type="InterPro" id="IPR014015">
    <property type="entry name" value="Helicase_SF3_DNA-vir"/>
</dbReference>
<keyword evidence="10" id="KW-0235">DNA replication</keyword>
<evidence type="ECO:0000256" key="30">
    <source>
        <dbReference type="PROSITE-ProRule" id="PRU00671"/>
    </source>
</evidence>
<evidence type="ECO:0000256" key="10">
    <source>
        <dbReference type="ARBA" id="ARBA00022705"/>
    </source>
</evidence>
<protein>
    <recommendedName>
        <fullName evidence="3">Large T antigen</fullName>
        <ecNumber evidence="26">5.6.2.4</ecNumber>
    </recommendedName>
    <alternativeName>
        <fullName evidence="27">DNA 3'-5' helicase large T antigen</fullName>
    </alternativeName>
</protein>
<feature type="domain" description="J" evidence="32">
    <location>
        <begin position="10"/>
        <end position="73"/>
    </location>
</feature>
<dbReference type="Pfam" id="PF06431">
    <property type="entry name" value="Polyoma_lg_T_C"/>
    <property type="match status" value="1"/>
</dbReference>
<evidence type="ECO:0000256" key="4">
    <source>
        <dbReference type="ARBA" id="ARBA00022504"/>
    </source>
</evidence>
<dbReference type="GO" id="GO:0003688">
    <property type="term" value="F:DNA replication origin binding"/>
    <property type="evidence" value="ECO:0007669"/>
    <property type="project" value="InterPro"/>
</dbReference>
<evidence type="ECO:0000256" key="5">
    <source>
        <dbReference type="ARBA" id="ARBA00022518"/>
    </source>
</evidence>
<feature type="domain" description="T-ag D1-type" evidence="35">
    <location>
        <begin position="255"/>
        <end position="348"/>
    </location>
</feature>
<evidence type="ECO:0000256" key="13">
    <source>
        <dbReference type="ARBA" id="ARBA00022771"/>
    </source>
</evidence>
<evidence type="ECO:0000256" key="9">
    <source>
        <dbReference type="ARBA" id="ARBA00022632"/>
    </source>
</evidence>
<dbReference type="GO" id="GO:0039645">
    <property type="term" value="P:symbiont-mediated perturbation of host cell cycle G1/S transition checkpoint"/>
    <property type="evidence" value="ECO:0007669"/>
    <property type="project" value="UniProtKB-KW"/>
</dbReference>
<dbReference type="SUPFAM" id="SSF55464">
    <property type="entry name" value="Origin of replication-binding domain, RBD-like"/>
    <property type="match status" value="1"/>
</dbReference>
<evidence type="ECO:0000256" key="24">
    <source>
        <dbReference type="ARBA" id="ARBA00023318"/>
    </source>
</evidence>
<feature type="DNA-binding region" description="T-ag OBD" evidence="29">
    <location>
        <begin position="132"/>
        <end position="245"/>
    </location>
</feature>
<keyword evidence="19 29" id="KW-0238">DNA-binding</keyword>
<proteinExistence type="predicted"/>
<evidence type="ECO:0000256" key="29">
    <source>
        <dbReference type="PROSITE-ProRule" id="PRU00620"/>
    </source>
</evidence>
<evidence type="ECO:0000313" key="37">
    <source>
        <dbReference type="Proteomes" id="UP000114351"/>
    </source>
</evidence>
<evidence type="ECO:0000259" key="33">
    <source>
        <dbReference type="PROSITE" id="PS51206"/>
    </source>
</evidence>
<evidence type="ECO:0000256" key="27">
    <source>
        <dbReference type="ARBA" id="ARBA00045019"/>
    </source>
</evidence>
<evidence type="ECO:0000256" key="23">
    <source>
        <dbReference type="ARBA" id="ARBA00023309"/>
    </source>
</evidence>
<keyword evidence="13 30" id="KW-0863">Zinc-finger</keyword>
<keyword evidence="11" id="KW-0479">Metal-binding</keyword>
<evidence type="ECO:0000256" key="3">
    <source>
        <dbReference type="ARBA" id="ARBA00018805"/>
    </source>
</evidence>
<evidence type="ECO:0000256" key="1">
    <source>
        <dbReference type="ARBA" id="ARBA00001946"/>
    </source>
</evidence>
<comment type="catalytic activity">
    <reaction evidence="28">
        <text>ATP + H2O = ADP + phosphate + H(+)</text>
        <dbReference type="Rhea" id="RHEA:13065"/>
        <dbReference type="ChEBI" id="CHEBI:15377"/>
        <dbReference type="ChEBI" id="CHEBI:15378"/>
        <dbReference type="ChEBI" id="CHEBI:30616"/>
        <dbReference type="ChEBI" id="CHEBI:43474"/>
        <dbReference type="ChEBI" id="CHEBI:456216"/>
        <dbReference type="EC" id="5.6.2.4"/>
    </reaction>
</comment>
<keyword evidence="9" id="KW-1090">Inhibition of host innate immune response by virus</keyword>
<keyword evidence="8" id="KW-0945">Host-virus interaction</keyword>
<dbReference type="PROSITE" id="PS51341">
    <property type="entry name" value="ZF_LTAG_D1"/>
    <property type="match status" value="1"/>
</dbReference>
<keyword evidence="5" id="KW-0244">Early protein</keyword>
<evidence type="ECO:0000256" key="20">
    <source>
        <dbReference type="ARBA" id="ARBA00023235"/>
    </source>
</evidence>
<dbReference type="GO" id="GO:0016787">
    <property type="term" value="F:hydrolase activity"/>
    <property type="evidence" value="ECO:0007669"/>
    <property type="project" value="UniProtKB-KW"/>
</dbReference>
<evidence type="ECO:0000259" key="32">
    <source>
        <dbReference type="PROSITE" id="PS50076"/>
    </source>
</evidence>
<evidence type="ECO:0000256" key="25">
    <source>
        <dbReference type="ARBA" id="ARBA00034617"/>
    </source>
</evidence>
<evidence type="ECO:0000256" key="31">
    <source>
        <dbReference type="SAM" id="MobiDB-lite"/>
    </source>
</evidence>
<keyword evidence="24" id="KW-1096">Inhibition of host JAK1 by virus</keyword>
<dbReference type="GO" id="GO:0006260">
    <property type="term" value="P:DNA replication"/>
    <property type="evidence" value="ECO:0007669"/>
    <property type="project" value="UniProtKB-KW"/>
</dbReference>
<dbReference type="InterPro" id="IPR003133">
    <property type="entry name" value="T_Ag_DNA-bd"/>
</dbReference>
<name>A0A097IQW1_POVBO</name>
<feature type="compositionally biased region" description="Acidic residues" evidence="31">
    <location>
        <begin position="98"/>
        <end position="108"/>
    </location>
</feature>
<keyword evidence="20" id="KW-0413">Isomerase</keyword>
<dbReference type="InterPro" id="IPR027417">
    <property type="entry name" value="P-loop_NTPase"/>
</dbReference>
<evidence type="ECO:0000256" key="18">
    <source>
        <dbReference type="ARBA" id="ARBA00022840"/>
    </source>
</evidence>
<dbReference type="GO" id="GO:0042025">
    <property type="term" value="C:host cell nucleus"/>
    <property type="evidence" value="ECO:0007669"/>
    <property type="project" value="UniProtKB-SubCell"/>
</dbReference>
<evidence type="ECO:0000256" key="14">
    <source>
        <dbReference type="ARBA" id="ARBA00022801"/>
    </source>
</evidence>
<dbReference type="CDD" id="cd06257">
    <property type="entry name" value="DnaJ"/>
    <property type="match status" value="1"/>
</dbReference>
<keyword evidence="18" id="KW-0067">ATP-binding</keyword>
<evidence type="ECO:0000256" key="28">
    <source>
        <dbReference type="ARBA" id="ARBA00048988"/>
    </source>
</evidence>
<dbReference type="PROSITE" id="PS51287">
    <property type="entry name" value="T_AG_OBD"/>
    <property type="match status" value="1"/>
</dbReference>
<comment type="catalytic activity">
    <reaction evidence="25">
        <text>Couples ATP hydrolysis with the unwinding of duplex DNA by translocating in the 3'-5' direction.</text>
        <dbReference type="EC" id="5.6.2.4"/>
    </reaction>
</comment>
<evidence type="ECO:0000256" key="12">
    <source>
        <dbReference type="ARBA" id="ARBA00022741"/>
    </source>
</evidence>
<evidence type="ECO:0000256" key="21">
    <source>
        <dbReference type="ARBA" id="ARBA00023258"/>
    </source>
</evidence>
<keyword evidence="4" id="KW-1121">Modulation of host cell cycle by virus</keyword>
<comment type="cofactor">
    <cofactor evidence="1">
        <name>Mg(2+)</name>
        <dbReference type="ChEBI" id="CHEBI:18420"/>
    </cofactor>
</comment>
<evidence type="ECO:0000256" key="26">
    <source>
        <dbReference type="ARBA" id="ARBA00034808"/>
    </source>
</evidence>
<dbReference type="EC" id="5.6.2.4" evidence="26"/>
<dbReference type="GO" id="GO:0039502">
    <property type="term" value="P:symbiont-mediated suppression of host type I interferon-mediated signaling pathway"/>
    <property type="evidence" value="ECO:0007669"/>
    <property type="project" value="UniProtKB-KW"/>
</dbReference>
<feature type="region of interest" description="Disordered" evidence="31">
    <location>
        <begin position="98"/>
        <end position="131"/>
    </location>
</feature>
<feature type="domain" description="SF3 helicase" evidence="33">
    <location>
        <begin position="391"/>
        <end position="586"/>
    </location>
</feature>
<dbReference type="InterPro" id="IPR010932">
    <property type="entry name" value="Lg_T_Ag_Polyomavir_C"/>
</dbReference>
<evidence type="ECO:0000256" key="19">
    <source>
        <dbReference type="ARBA" id="ARBA00023125"/>
    </source>
</evidence>
<dbReference type="InterPro" id="IPR017910">
    <property type="entry name" value="Znf_lg_T-Ag_D1-typ"/>
</dbReference>
<dbReference type="InterPro" id="IPR037102">
    <property type="entry name" value="Znf_lg_T-Ag_D1_dom_sf"/>
</dbReference>
<dbReference type="Proteomes" id="UP000114351">
    <property type="component" value="Genome"/>
</dbReference>
<keyword evidence="12" id="KW-0547">Nucleotide-binding</keyword>
<evidence type="ECO:0000259" key="35">
    <source>
        <dbReference type="PROSITE" id="PS51341"/>
    </source>
</evidence>
<dbReference type="GO" id="GO:0005524">
    <property type="term" value="F:ATP binding"/>
    <property type="evidence" value="ECO:0007669"/>
    <property type="project" value="UniProtKB-KW"/>
</dbReference>
<feature type="domain" description="T-ag OBD" evidence="34">
    <location>
        <begin position="132"/>
        <end position="245"/>
    </location>
</feature>
<dbReference type="Gene3D" id="3.40.1310.20">
    <property type="match status" value="1"/>
</dbReference>
<evidence type="ECO:0000256" key="22">
    <source>
        <dbReference type="ARBA" id="ARBA00023280"/>
    </source>
</evidence>
<dbReference type="Gene3D" id="1.20.1050.70">
    <property type="entry name" value="Large T antigen, SV40, domain 3"/>
    <property type="match status" value="1"/>
</dbReference>
<dbReference type="InterPro" id="IPR016392">
    <property type="entry name" value="Lg_T_Ag_polyomavir"/>
</dbReference>
<evidence type="ECO:0000313" key="36">
    <source>
        <dbReference type="EMBL" id="AIT68753.1"/>
    </source>
</evidence>
<keyword evidence="14" id="KW-0378">Hydrolase</keyword>
<dbReference type="PIRSF" id="PIRSF003368">
    <property type="entry name" value="Large_T_antigen_polyomaV"/>
    <property type="match status" value="1"/>
</dbReference>
<dbReference type="SMART" id="SM00271">
    <property type="entry name" value="DnaJ"/>
    <property type="match status" value="1"/>
</dbReference>
<dbReference type="InterPro" id="IPR001623">
    <property type="entry name" value="DnaJ_domain"/>
</dbReference>
<dbReference type="GO" id="GO:0052170">
    <property type="term" value="P:symbiont-mediated suppression of host innate immune response"/>
    <property type="evidence" value="ECO:0007669"/>
    <property type="project" value="UniProtKB-KW"/>
</dbReference>
<evidence type="ECO:0000256" key="7">
    <source>
        <dbReference type="ARBA" id="ARBA00022562"/>
    </source>
</evidence>
<accession>A0A097IQW1</accession>
<dbReference type="PROSITE" id="PS50076">
    <property type="entry name" value="DNAJ_2"/>
    <property type="match status" value="1"/>
</dbReference>
<keyword evidence="6" id="KW-0597">Phosphoprotein</keyword>
<evidence type="ECO:0000259" key="34">
    <source>
        <dbReference type="PROSITE" id="PS51287"/>
    </source>
</evidence>
<keyword evidence="22" id="KW-0899">Viral immunoevasion</keyword>
<evidence type="ECO:0000256" key="8">
    <source>
        <dbReference type="ARBA" id="ARBA00022581"/>
    </source>
</evidence>
<keyword evidence="16" id="KW-1114">Inhibition of host interferon signaling pathway by virus</keyword>
<dbReference type="PROSITE" id="PS51206">
    <property type="entry name" value="SF3_HELICASE_1"/>
    <property type="match status" value="1"/>
</dbReference>
<evidence type="ECO:0000256" key="17">
    <source>
        <dbReference type="ARBA" id="ARBA00022833"/>
    </source>
</evidence>
<keyword evidence="21" id="KW-0922">Interferon antiviral system evasion</keyword>
<evidence type="ECO:0000256" key="6">
    <source>
        <dbReference type="ARBA" id="ARBA00022553"/>
    </source>
</evidence>
<evidence type="ECO:0000256" key="11">
    <source>
        <dbReference type="ARBA" id="ARBA00022723"/>
    </source>
</evidence>
<dbReference type="GO" id="GO:0008270">
    <property type="term" value="F:zinc ion binding"/>
    <property type="evidence" value="ECO:0007669"/>
    <property type="project" value="UniProtKB-KW"/>
</dbReference>
<keyword evidence="23" id="KW-1078">G1/S host cell cycle checkpoint dysregulation by virus</keyword>
<keyword evidence="15" id="KW-0347">Helicase</keyword>
<dbReference type="Gene3D" id="1.10.10.510">
    <property type="entry name" value="Zinc finger, large T-antigen D1 domain"/>
    <property type="match status" value="1"/>
</dbReference>
<evidence type="ECO:0000256" key="16">
    <source>
        <dbReference type="ARBA" id="ARBA00022830"/>
    </source>
</evidence>